<dbReference type="EMBL" id="JADNYJ010000025">
    <property type="protein sequence ID" value="KAF8904705.1"/>
    <property type="molecule type" value="Genomic_DNA"/>
</dbReference>
<dbReference type="Proteomes" id="UP000724874">
    <property type="component" value="Unassembled WGS sequence"/>
</dbReference>
<proteinExistence type="predicted"/>
<evidence type="ECO:0000313" key="2">
    <source>
        <dbReference type="Proteomes" id="UP000724874"/>
    </source>
</evidence>
<keyword evidence="2" id="KW-1185">Reference proteome</keyword>
<dbReference type="OrthoDB" id="3066755at2759"/>
<gene>
    <name evidence="1" type="ORF">CPB84DRAFT_1845241</name>
</gene>
<evidence type="ECO:0000313" key="1">
    <source>
        <dbReference type="EMBL" id="KAF8904705.1"/>
    </source>
</evidence>
<organism evidence="1 2">
    <name type="scientific">Gymnopilus junonius</name>
    <name type="common">Spectacular rustgill mushroom</name>
    <name type="synonym">Gymnopilus spectabilis subsp. junonius</name>
    <dbReference type="NCBI Taxonomy" id="109634"/>
    <lineage>
        <taxon>Eukaryota</taxon>
        <taxon>Fungi</taxon>
        <taxon>Dikarya</taxon>
        <taxon>Basidiomycota</taxon>
        <taxon>Agaricomycotina</taxon>
        <taxon>Agaricomycetes</taxon>
        <taxon>Agaricomycetidae</taxon>
        <taxon>Agaricales</taxon>
        <taxon>Agaricineae</taxon>
        <taxon>Hymenogastraceae</taxon>
        <taxon>Gymnopilus</taxon>
    </lineage>
</organism>
<accession>A0A9P5TPD8</accession>
<sequence>MDLTNINQKTDAWKEEVLRRSGHSLLWIGGSEFFTANSDSSLFFDALLALHWERIEYLHAKRSYPSHNKVWYNLHCPTPNLRSCSVQWDAYLDESSLFPESSPPLFANLVPLLLHFSISCVKLDLKASWLADLRHFDFWFQLTTIEILRALQSMVHLESLGISWEGKKHPRLDSPSHLQIAILPNLIKLRLNHRSLTICNALLAHIRPAEGCVLSFDTTLDPGPSLQQELEQLSFALCSSFRSYLPVKPRSISQINLTMLANFFTFQCGPPDEWRPWGTKHAPPEFRLCFQASSHPTWSVLPLMSTFDLSAIQKLRLDVNTRLNVFPYRKYSDFLTFFPSSPPSLILNFERACSLQYMIYLSTLVTSTFFLSRTQFS</sequence>
<dbReference type="AlphaFoldDB" id="A0A9P5TPD8"/>
<name>A0A9P5TPD8_GYMJU</name>
<reference evidence="1" key="1">
    <citation type="submission" date="2020-11" db="EMBL/GenBank/DDBJ databases">
        <authorList>
            <consortium name="DOE Joint Genome Institute"/>
            <person name="Ahrendt S."/>
            <person name="Riley R."/>
            <person name="Andreopoulos W."/>
            <person name="LaButti K."/>
            <person name="Pangilinan J."/>
            <person name="Ruiz-duenas F.J."/>
            <person name="Barrasa J.M."/>
            <person name="Sanchez-Garcia M."/>
            <person name="Camarero S."/>
            <person name="Miyauchi S."/>
            <person name="Serrano A."/>
            <person name="Linde D."/>
            <person name="Babiker R."/>
            <person name="Drula E."/>
            <person name="Ayuso-Fernandez I."/>
            <person name="Pacheco R."/>
            <person name="Padilla G."/>
            <person name="Ferreira P."/>
            <person name="Barriuso J."/>
            <person name="Kellner H."/>
            <person name="Castanera R."/>
            <person name="Alfaro M."/>
            <person name="Ramirez L."/>
            <person name="Pisabarro A.G."/>
            <person name="Kuo A."/>
            <person name="Tritt A."/>
            <person name="Lipzen A."/>
            <person name="He G."/>
            <person name="Yan M."/>
            <person name="Ng V."/>
            <person name="Cullen D."/>
            <person name="Martin F."/>
            <person name="Rosso M.-N."/>
            <person name="Henrissat B."/>
            <person name="Hibbett D."/>
            <person name="Martinez A.T."/>
            <person name="Grigoriev I.V."/>
        </authorList>
    </citation>
    <scope>NUCLEOTIDE SEQUENCE</scope>
    <source>
        <strain evidence="1">AH 44721</strain>
    </source>
</reference>
<comment type="caution">
    <text evidence="1">The sequence shown here is derived from an EMBL/GenBank/DDBJ whole genome shotgun (WGS) entry which is preliminary data.</text>
</comment>
<protein>
    <submittedName>
        <fullName evidence="1">Uncharacterized protein</fullName>
    </submittedName>
</protein>